<proteinExistence type="predicted"/>
<name>A0A2U2BW12_9PROT</name>
<evidence type="ECO:0000313" key="2">
    <source>
        <dbReference type="EMBL" id="PWE18169.1"/>
    </source>
</evidence>
<dbReference type="InterPro" id="IPR011051">
    <property type="entry name" value="RmlC_Cupin_sf"/>
</dbReference>
<dbReference type="InterPro" id="IPR014710">
    <property type="entry name" value="RmlC-like_jellyroll"/>
</dbReference>
<evidence type="ECO:0000259" key="1">
    <source>
        <dbReference type="Pfam" id="PF12973"/>
    </source>
</evidence>
<dbReference type="NCBIfam" id="TIGR02451">
    <property type="entry name" value="anti_sig_ChrR"/>
    <property type="match status" value="1"/>
</dbReference>
<dbReference type="Gene3D" id="2.60.120.10">
    <property type="entry name" value="Jelly Rolls"/>
    <property type="match status" value="1"/>
</dbReference>
<protein>
    <recommendedName>
        <fullName evidence="1">ChrR-like cupin domain-containing protein</fullName>
    </recommendedName>
</protein>
<feature type="domain" description="ChrR-like cupin" evidence="1">
    <location>
        <begin position="131"/>
        <end position="214"/>
    </location>
</feature>
<accession>A0A2U2BW12</accession>
<keyword evidence="3" id="KW-1185">Reference proteome</keyword>
<dbReference type="Pfam" id="PF12973">
    <property type="entry name" value="Cupin_7"/>
    <property type="match status" value="1"/>
</dbReference>
<sequence length="238" mass="24722">MQAAMTNHPLGDEIYAAYASGALSGPMRLLVDSQAFLDEGVRRQRADADRVAGALLESAAPEPLKNGALKEVMAIIDAEEAGVGEAGSIDAAARGDAAGRKAAKAAGAALEEILDLPEPIRDLALARGAGWSFAGPGVRKMELMSEDGAKAELIRLEPGRGVPRHGHDCKEFTLVLTGAFHDGYDRYGKGEVCAADPELEHKPVAEPGEVCIALAVTDGPLAFTGPLGWVQRALGGMS</sequence>
<dbReference type="CDD" id="cd20301">
    <property type="entry name" value="cupin_ChrR"/>
    <property type="match status" value="1"/>
</dbReference>
<dbReference type="InterPro" id="IPR012807">
    <property type="entry name" value="Anti-sigma_ChrR"/>
</dbReference>
<dbReference type="Proteomes" id="UP000245168">
    <property type="component" value="Unassembled WGS sequence"/>
</dbReference>
<dbReference type="InterPro" id="IPR025979">
    <property type="entry name" value="ChrR-like_cupin_dom"/>
</dbReference>
<reference evidence="3" key="1">
    <citation type="submission" date="2018-05" db="EMBL/GenBank/DDBJ databases">
        <authorList>
            <person name="Liu B.-T."/>
        </authorList>
    </citation>
    <scope>NUCLEOTIDE SEQUENCE [LARGE SCALE GENOMIC DNA]</scope>
    <source>
        <strain evidence="3">WD6-1</strain>
    </source>
</reference>
<organism evidence="2 3">
    <name type="scientific">Marinicauda salina</name>
    <dbReference type="NCBI Taxonomy" id="2135793"/>
    <lineage>
        <taxon>Bacteria</taxon>
        <taxon>Pseudomonadati</taxon>
        <taxon>Pseudomonadota</taxon>
        <taxon>Alphaproteobacteria</taxon>
        <taxon>Maricaulales</taxon>
        <taxon>Maricaulaceae</taxon>
        <taxon>Marinicauda</taxon>
    </lineage>
</organism>
<dbReference type="EMBL" id="QEXV01000001">
    <property type="protein sequence ID" value="PWE18169.1"/>
    <property type="molecule type" value="Genomic_DNA"/>
</dbReference>
<dbReference type="Gene3D" id="1.10.10.1320">
    <property type="entry name" value="Anti-sigma factor, zinc-finger domain"/>
    <property type="match status" value="1"/>
</dbReference>
<dbReference type="AlphaFoldDB" id="A0A2U2BW12"/>
<dbReference type="InterPro" id="IPR041916">
    <property type="entry name" value="Anti_sigma_zinc_sf"/>
</dbReference>
<evidence type="ECO:0000313" key="3">
    <source>
        <dbReference type="Proteomes" id="UP000245168"/>
    </source>
</evidence>
<comment type="caution">
    <text evidence="2">The sequence shown here is derived from an EMBL/GenBank/DDBJ whole genome shotgun (WGS) entry which is preliminary data.</text>
</comment>
<dbReference type="OrthoDB" id="2988517at2"/>
<gene>
    <name evidence="2" type="ORF">DDZ18_00720</name>
</gene>
<dbReference type="RefSeq" id="WP_109251443.1">
    <property type="nucleotide sequence ID" value="NZ_QEXV01000001.1"/>
</dbReference>
<dbReference type="SUPFAM" id="SSF51182">
    <property type="entry name" value="RmlC-like cupins"/>
    <property type="match status" value="1"/>
</dbReference>